<feature type="region of interest" description="Disordered" evidence="1">
    <location>
        <begin position="1"/>
        <end position="25"/>
    </location>
</feature>
<gene>
    <name evidence="2" type="ORF">MEDL_68351</name>
</gene>
<keyword evidence="3" id="KW-1185">Reference proteome</keyword>
<proteinExistence type="predicted"/>
<dbReference type="Proteomes" id="UP000683360">
    <property type="component" value="Unassembled WGS sequence"/>
</dbReference>
<sequence>MKRNVNQYNYTPPRVQRDNTNDFVPDDDSHQYMYNRGRGQRYRGGRGNNHQFRGNRVEGNKYTLNQLLLNWIKLANLTISLEQLVHAEQNTVYILQLKEERELRSKLKKRKFTLYTVMALNVVESNIIQISSYQEFDLKPDRNEVNRKLRNDGYTNDVMVSGSTISLDSFEEAIGHFKSPPVVAINTIATLSTKGYIMDVKQQKIRLYDASVEDVSGTLPICNDYEK</sequence>
<accession>A0A8S3VP17</accession>
<evidence type="ECO:0000313" key="2">
    <source>
        <dbReference type="EMBL" id="CAG2257068.1"/>
    </source>
</evidence>
<evidence type="ECO:0000313" key="3">
    <source>
        <dbReference type="Proteomes" id="UP000683360"/>
    </source>
</evidence>
<organism evidence="2 3">
    <name type="scientific">Mytilus edulis</name>
    <name type="common">Blue mussel</name>
    <dbReference type="NCBI Taxonomy" id="6550"/>
    <lineage>
        <taxon>Eukaryota</taxon>
        <taxon>Metazoa</taxon>
        <taxon>Spiralia</taxon>
        <taxon>Lophotrochozoa</taxon>
        <taxon>Mollusca</taxon>
        <taxon>Bivalvia</taxon>
        <taxon>Autobranchia</taxon>
        <taxon>Pteriomorphia</taxon>
        <taxon>Mytilida</taxon>
        <taxon>Mytiloidea</taxon>
        <taxon>Mytilidae</taxon>
        <taxon>Mytilinae</taxon>
        <taxon>Mytilus</taxon>
    </lineage>
</organism>
<feature type="compositionally biased region" description="Polar residues" evidence="1">
    <location>
        <begin position="1"/>
        <end position="10"/>
    </location>
</feature>
<dbReference type="AlphaFoldDB" id="A0A8S3VP17"/>
<protein>
    <submittedName>
        <fullName evidence="2">Uncharacterized protein</fullName>
    </submittedName>
</protein>
<evidence type="ECO:0000256" key="1">
    <source>
        <dbReference type="SAM" id="MobiDB-lite"/>
    </source>
</evidence>
<dbReference type="EMBL" id="CAJPWZ010003319">
    <property type="protein sequence ID" value="CAG2257068.1"/>
    <property type="molecule type" value="Genomic_DNA"/>
</dbReference>
<comment type="caution">
    <text evidence="2">The sequence shown here is derived from an EMBL/GenBank/DDBJ whole genome shotgun (WGS) entry which is preliminary data.</text>
</comment>
<reference evidence="2" key="1">
    <citation type="submission" date="2021-03" db="EMBL/GenBank/DDBJ databases">
        <authorList>
            <person name="Bekaert M."/>
        </authorList>
    </citation>
    <scope>NUCLEOTIDE SEQUENCE</scope>
</reference>
<name>A0A8S3VP17_MYTED</name>